<dbReference type="Proteomes" id="UP000886998">
    <property type="component" value="Unassembled WGS sequence"/>
</dbReference>
<evidence type="ECO:0000313" key="3">
    <source>
        <dbReference type="Proteomes" id="UP000886998"/>
    </source>
</evidence>
<protein>
    <submittedName>
        <fullName evidence="2">Uncharacterized protein</fullName>
    </submittedName>
</protein>
<dbReference type="AlphaFoldDB" id="A0A8X7BPH5"/>
<comment type="caution">
    <text evidence="2">The sequence shown here is derived from an EMBL/GenBank/DDBJ whole genome shotgun (WGS) entry which is preliminary data.</text>
</comment>
<keyword evidence="3" id="KW-1185">Reference proteome</keyword>
<dbReference type="EMBL" id="BMAV01001528">
    <property type="protein sequence ID" value="GFY39781.1"/>
    <property type="molecule type" value="Genomic_DNA"/>
</dbReference>
<dbReference type="Gene3D" id="3.30.450.20">
    <property type="entry name" value="PAS domain"/>
    <property type="match status" value="1"/>
</dbReference>
<proteinExistence type="predicted"/>
<reference evidence="2" key="1">
    <citation type="submission" date="2020-08" db="EMBL/GenBank/DDBJ databases">
        <title>Multicomponent nature underlies the extraordinary mechanical properties of spider dragline silk.</title>
        <authorList>
            <person name="Kono N."/>
            <person name="Nakamura H."/>
            <person name="Mori M."/>
            <person name="Yoshida Y."/>
            <person name="Ohtoshi R."/>
            <person name="Malay A.D."/>
            <person name="Moran D.A.P."/>
            <person name="Tomita M."/>
            <person name="Numata K."/>
            <person name="Arakawa K."/>
        </authorList>
    </citation>
    <scope>NUCLEOTIDE SEQUENCE</scope>
</reference>
<sequence length="146" mass="16211">MSSFRFQIIFSEPPIFLPSNPFVKQRENDFSLFLCDFSLWMALPLLWAQTDGSSTYQRQSPSTLDSLNSVFDYIHQQDHAELAEQLGINLAQTQAAAASPGSVASDDGSSSSAPGPTTPDRPRECTFRVTYKESLLTQMRGRGRAQ</sequence>
<feature type="compositionally biased region" description="Low complexity" evidence="1">
    <location>
        <begin position="97"/>
        <end position="115"/>
    </location>
</feature>
<evidence type="ECO:0000313" key="2">
    <source>
        <dbReference type="EMBL" id="GFY39781.1"/>
    </source>
</evidence>
<organism evidence="2 3">
    <name type="scientific">Trichonephila inaurata madagascariensis</name>
    <dbReference type="NCBI Taxonomy" id="2747483"/>
    <lineage>
        <taxon>Eukaryota</taxon>
        <taxon>Metazoa</taxon>
        <taxon>Ecdysozoa</taxon>
        <taxon>Arthropoda</taxon>
        <taxon>Chelicerata</taxon>
        <taxon>Arachnida</taxon>
        <taxon>Araneae</taxon>
        <taxon>Araneomorphae</taxon>
        <taxon>Entelegynae</taxon>
        <taxon>Araneoidea</taxon>
        <taxon>Nephilidae</taxon>
        <taxon>Trichonephila</taxon>
        <taxon>Trichonephila inaurata</taxon>
    </lineage>
</organism>
<dbReference type="OrthoDB" id="10585400at2759"/>
<accession>A0A8X7BPH5</accession>
<feature type="region of interest" description="Disordered" evidence="1">
    <location>
        <begin position="97"/>
        <end position="126"/>
    </location>
</feature>
<name>A0A8X7BPH5_9ARAC</name>
<evidence type="ECO:0000256" key="1">
    <source>
        <dbReference type="SAM" id="MobiDB-lite"/>
    </source>
</evidence>
<gene>
    <name evidence="2" type="ORF">TNIN_329271</name>
</gene>